<evidence type="ECO:0000256" key="1">
    <source>
        <dbReference type="SAM" id="MobiDB-lite"/>
    </source>
</evidence>
<evidence type="ECO:0000313" key="3">
    <source>
        <dbReference type="Proteomes" id="UP001374535"/>
    </source>
</evidence>
<dbReference type="Proteomes" id="UP001374535">
    <property type="component" value="Chromosome 6"/>
</dbReference>
<feature type="non-terminal residue" evidence="2">
    <location>
        <position position="104"/>
    </location>
</feature>
<dbReference type="EMBL" id="CP144695">
    <property type="protein sequence ID" value="WVZ06483.1"/>
    <property type="molecule type" value="Genomic_DNA"/>
</dbReference>
<name>A0AAQ3RVC4_VIGMU</name>
<accession>A0AAQ3RVC4</accession>
<keyword evidence="3" id="KW-1185">Reference proteome</keyword>
<reference evidence="2 3" key="1">
    <citation type="journal article" date="2023" name="Life. Sci Alliance">
        <title>Evolutionary insights into 3D genome organization and epigenetic landscape of Vigna mungo.</title>
        <authorList>
            <person name="Junaid A."/>
            <person name="Singh B."/>
            <person name="Bhatia S."/>
        </authorList>
    </citation>
    <scope>NUCLEOTIDE SEQUENCE [LARGE SCALE GENOMIC DNA]</scope>
    <source>
        <strain evidence="2">Urdbean</strain>
    </source>
</reference>
<sequence length="104" mass="11416">VDFAATTSTLSPIFLYAREATVKKKKTGCHLQGYLPSSRLSPIFICRLPKRTSPSPLPANAKNPHRRRLSPSSPLPTTEIATALPLPHRIAVGILIHLHRTTCN</sequence>
<protein>
    <submittedName>
        <fullName evidence="2">Uncharacterized protein</fullName>
    </submittedName>
</protein>
<organism evidence="2 3">
    <name type="scientific">Vigna mungo</name>
    <name type="common">Black gram</name>
    <name type="synonym">Phaseolus mungo</name>
    <dbReference type="NCBI Taxonomy" id="3915"/>
    <lineage>
        <taxon>Eukaryota</taxon>
        <taxon>Viridiplantae</taxon>
        <taxon>Streptophyta</taxon>
        <taxon>Embryophyta</taxon>
        <taxon>Tracheophyta</taxon>
        <taxon>Spermatophyta</taxon>
        <taxon>Magnoliopsida</taxon>
        <taxon>eudicotyledons</taxon>
        <taxon>Gunneridae</taxon>
        <taxon>Pentapetalae</taxon>
        <taxon>rosids</taxon>
        <taxon>fabids</taxon>
        <taxon>Fabales</taxon>
        <taxon>Fabaceae</taxon>
        <taxon>Papilionoideae</taxon>
        <taxon>50 kb inversion clade</taxon>
        <taxon>NPAAA clade</taxon>
        <taxon>indigoferoid/millettioid clade</taxon>
        <taxon>Phaseoleae</taxon>
        <taxon>Vigna</taxon>
    </lineage>
</organism>
<feature type="region of interest" description="Disordered" evidence="1">
    <location>
        <begin position="50"/>
        <end position="76"/>
    </location>
</feature>
<dbReference type="AlphaFoldDB" id="A0AAQ3RVC4"/>
<proteinExistence type="predicted"/>
<gene>
    <name evidence="2" type="ORF">V8G54_019829</name>
</gene>
<evidence type="ECO:0000313" key="2">
    <source>
        <dbReference type="EMBL" id="WVZ06483.1"/>
    </source>
</evidence>